<keyword evidence="1" id="KW-0472">Membrane</keyword>
<dbReference type="EMBL" id="UGRP01000002">
    <property type="protein sequence ID" value="SUA29905.1"/>
    <property type="molecule type" value="Genomic_DNA"/>
</dbReference>
<protein>
    <submittedName>
        <fullName evidence="2">Uncharacterized protein</fullName>
    </submittedName>
</protein>
<dbReference type="Proteomes" id="UP000254176">
    <property type="component" value="Unassembled WGS sequence"/>
</dbReference>
<accession>A0A1V3SLJ4</accession>
<dbReference type="OMA" id="YEFIFSE"/>
<dbReference type="RefSeq" id="WP_002222922.1">
    <property type="nucleotide sequence ID" value="NZ_CP020401.2"/>
</dbReference>
<reference evidence="2 3" key="1">
    <citation type="submission" date="2018-06" db="EMBL/GenBank/DDBJ databases">
        <authorList>
            <consortium name="Pathogen Informatics"/>
            <person name="Doyle S."/>
        </authorList>
    </citation>
    <scope>NUCLEOTIDE SEQUENCE [LARGE SCALE GENOMIC DNA]</scope>
    <source>
        <strain evidence="2 3">NCTC8554</strain>
    </source>
</reference>
<evidence type="ECO:0000313" key="3">
    <source>
        <dbReference type="Proteomes" id="UP000254176"/>
    </source>
</evidence>
<proteinExistence type="predicted"/>
<keyword evidence="1" id="KW-0812">Transmembrane</keyword>
<keyword evidence="1" id="KW-1133">Transmembrane helix</keyword>
<name>A0A1V3SLJ4_NEIME</name>
<organism evidence="2 3">
    <name type="scientific">Neisseria meningitidis</name>
    <dbReference type="NCBI Taxonomy" id="487"/>
    <lineage>
        <taxon>Bacteria</taxon>
        <taxon>Pseudomonadati</taxon>
        <taxon>Pseudomonadota</taxon>
        <taxon>Betaproteobacteria</taxon>
        <taxon>Neisseriales</taxon>
        <taxon>Neisseriaceae</taxon>
        <taxon>Neisseria</taxon>
    </lineage>
</organism>
<sequence length="140" mass="16742">MKYMISFLKKTFELMSWVLVILIIGTFYDYYQIRQYAELEKKSISNILLYAQKEKFRLESKDKYMRGGYTKYKFIFSEYSNTTFLNFINDLKKDNYLPLDGYGHGFLCRKGESISINIYPEINKFILVWGYPENLCADSN</sequence>
<evidence type="ECO:0000256" key="1">
    <source>
        <dbReference type="SAM" id="Phobius"/>
    </source>
</evidence>
<dbReference type="AlphaFoldDB" id="A0A1V3SLJ4"/>
<feature type="transmembrane region" description="Helical" evidence="1">
    <location>
        <begin position="12"/>
        <end position="31"/>
    </location>
</feature>
<evidence type="ECO:0000313" key="2">
    <source>
        <dbReference type="EMBL" id="SUA29905.1"/>
    </source>
</evidence>
<gene>
    <name evidence="2" type="ORF">NCTC8554_01938</name>
</gene>